<dbReference type="Pfam" id="PF07729">
    <property type="entry name" value="FCD"/>
    <property type="match status" value="1"/>
</dbReference>
<dbReference type="AlphaFoldDB" id="A0A939G694"/>
<accession>A0A939G694</accession>
<reference evidence="5 6" key="1">
    <citation type="submission" date="2021-03" db="EMBL/GenBank/DDBJ databases">
        <title>Fibrella sp. HMF5036 genome sequencing and assembly.</title>
        <authorList>
            <person name="Kang H."/>
            <person name="Kim H."/>
            <person name="Bae S."/>
            <person name="Joh K."/>
        </authorList>
    </citation>
    <scope>NUCLEOTIDE SEQUENCE [LARGE SCALE GENOMIC DNA]</scope>
    <source>
        <strain evidence="5 6">HMF5036</strain>
    </source>
</reference>
<dbReference type="CDD" id="cd07377">
    <property type="entry name" value="WHTH_GntR"/>
    <property type="match status" value="1"/>
</dbReference>
<dbReference type="GO" id="GO:0003677">
    <property type="term" value="F:DNA binding"/>
    <property type="evidence" value="ECO:0007669"/>
    <property type="project" value="UniProtKB-KW"/>
</dbReference>
<evidence type="ECO:0000313" key="6">
    <source>
        <dbReference type="Proteomes" id="UP000664795"/>
    </source>
</evidence>
<dbReference type="PANTHER" id="PTHR43537">
    <property type="entry name" value="TRANSCRIPTIONAL REGULATOR, GNTR FAMILY"/>
    <property type="match status" value="1"/>
</dbReference>
<dbReference type="SUPFAM" id="SSF46785">
    <property type="entry name" value="Winged helix' DNA-binding domain"/>
    <property type="match status" value="1"/>
</dbReference>
<dbReference type="InterPro" id="IPR036388">
    <property type="entry name" value="WH-like_DNA-bd_sf"/>
</dbReference>
<dbReference type="InterPro" id="IPR000524">
    <property type="entry name" value="Tscrpt_reg_HTH_GntR"/>
</dbReference>
<keyword evidence="1" id="KW-0805">Transcription regulation</keyword>
<comment type="caution">
    <text evidence="5">The sequence shown here is derived from an EMBL/GenBank/DDBJ whole genome shotgun (WGS) entry which is preliminary data.</text>
</comment>
<gene>
    <name evidence="5" type="ORF">J2I48_13290</name>
</gene>
<dbReference type="SMART" id="SM00895">
    <property type="entry name" value="FCD"/>
    <property type="match status" value="1"/>
</dbReference>
<dbReference type="InterPro" id="IPR011711">
    <property type="entry name" value="GntR_C"/>
</dbReference>
<dbReference type="Proteomes" id="UP000664795">
    <property type="component" value="Unassembled WGS sequence"/>
</dbReference>
<dbReference type="SMART" id="SM00345">
    <property type="entry name" value="HTH_GNTR"/>
    <property type="match status" value="1"/>
</dbReference>
<keyword evidence="6" id="KW-1185">Reference proteome</keyword>
<protein>
    <submittedName>
        <fullName evidence="5">FadR family transcriptional regulator</fullName>
    </submittedName>
</protein>
<dbReference type="Gene3D" id="1.10.10.10">
    <property type="entry name" value="Winged helix-like DNA-binding domain superfamily/Winged helix DNA-binding domain"/>
    <property type="match status" value="1"/>
</dbReference>
<sequence>MEESKTGLVDQPEVELDTRRGGLHEVVLNGIGQAIVVGEYPVGEVLPHETLLGAKYGIGRNLLREVYKVLAAKGLITSVRKAGTIVQPVESWDLFDPQLIRWAVGTPLLNQIVHSLGEARLVIEPEAAYRAAQRATGKDIYQIEEALATMATGDPNADSFFTADLSFHLAVIRASHNPLWFKFGRLLSEAFMQSFRHSHDAADVEHTIAIHANVLECIRLRNADEAREAMKALLGHAEAVLRLRGID</sequence>
<dbReference type="InterPro" id="IPR036390">
    <property type="entry name" value="WH_DNA-bd_sf"/>
</dbReference>
<dbReference type="Pfam" id="PF00392">
    <property type="entry name" value="GntR"/>
    <property type="match status" value="1"/>
</dbReference>
<dbReference type="EMBL" id="JAFMYU010000009">
    <property type="protein sequence ID" value="MBO0931978.1"/>
    <property type="molecule type" value="Genomic_DNA"/>
</dbReference>
<evidence type="ECO:0000256" key="3">
    <source>
        <dbReference type="ARBA" id="ARBA00023163"/>
    </source>
</evidence>
<evidence type="ECO:0000256" key="1">
    <source>
        <dbReference type="ARBA" id="ARBA00023015"/>
    </source>
</evidence>
<proteinExistence type="predicted"/>
<dbReference type="PROSITE" id="PS50949">
    <property type="entry name" value="HTH_GNTR"/>
    <property type="match status" value="1"/>
</dbReference>
<feature type="domain" description="HTH gntR-type" evidence="4">
    <location>
        <begin position="21"/>
        <end position="89"/>
    </location>
</feature>
<evidence type="ECO:0000313" key="5">
    <source>
        <dbReference type="EMBL" id="MBO0931978.1"/>
    </source>
</evidence>
<keyword evidence="2" id="KW-0238">DNA-binding</keyword>
<organism evidence="5 6">
    <name type="scientific">Fibrella aquatilis</name>
    <dbReference type="NCBI Taxonomy" id="2817059"/>
    <lineage>
        <taxon>Bacteria</taxon>
        <taxon>Pseudomonadati</taxon>
        <taxon>Bacteroidota</taxon>
        <taxon>Cytophagia</taxon>
        <taxon>Cytophagales</taxon>
        <taxon>Spirosomataceae</taxon>
        <taxon>Fibrella</taxon>
    </lineage>
</organism>
<dbReference type="RefSeq" id="WP_207335946.1">
    <property type="nucleotide sequence ID" value="NZ_JAFMYU010000009.1"/>
</dbReference>
<dbReference type="InterPro" id="IPR008920">
    <property type="entry name" value="TF_FadR/GntR_C"/>
</dbReference>
<name>A0A939G694_9BACT</name>
<dbReference type="PANTHER" id="PTHR43537:SF44">
    <property type="entry name" value="GNTR FAMILY REGULATORY PROTEIN"/>
    <property type="match status" value="1"/>
</dbReference>
<evidence type="ECO:0000256" key="2">
    <source>
        <dbReference type="ARBA" id="ARBA00023125"/>
    </source>
</evidence>
<dbReference type="SUPFAM" id="SSF48008">
    <property type="entry name" value="GntR ligand-binding domain-like"/>
    <property type="match status" value="1"/>
</dbReference>
<dbReference type="GO" id="GO:0003700">
    <property type="term" value="F:DNA-binding transcription factor activity"/>
    <property type="evidence" value="ECO:0007669"/>
    <property type="project" value="InterPro"/>
</dbReference>
<evidence type="ECO:0000259" key="4">
    <source>
        <dbReference type="PROSITE" id="PS50949"/>
    </source>
</evidence>
<dbReference type="Gene3D" id="1.20.120.530">
    <property type="entry name" value="GntR ligand-binding domain-like"/>
    <property type="match status" value="1"/>
</dbReference>
<keyword evidence="3" id="KW-0804">Transcription</keyword>